<reference evidence="2" key="1">
    <citation type="submission" date="2019-03" db="EMBL/GenBank/DDBJ databases">
        <authorList>
            <person name="Mank J."/>
            <person name="Almeida P."/>
        </authorList>
    </citation>
    <scope>NUCLEOTIDE SEQUENCE</scope>
    <source>
        <strain evidence="2">78183</strain>
    </source>
</reference>
<feature type="compositionally biased region" description="Basic and acidic residues" evidence="1">
    <location>
        <begin position="22"/>
        <end position="31"/>
    </location>
</feature>
<evidence type="ECO:0000256" key="1">
    <source>
        <dbReference type="SAM" id="MobiDB-lite"/>
    </source>
</evidence>
<feature type="region of interest" description="Disordered" evidence="1">
    <location>
        <begin position="1"/>
        <end position="47"/>
    </location>
</feature>
<dbReference type="EMBL" id="CAADRP010000447">
    <property type="protein sequence ID" value="VFU28677.1"/>
    <property type="molecule type" value="Genomic_DNA"/>
</dbReference>
<accession>A0A6N2KJE5</accession>
<evidence type="ECO:0000313" key="2">
    <source>
        <dbReference type="EMBL" id="VFU28677.1"/>
    </source>
</evidence>
<dbReference type="AlphaFoldDB" id="A0A6N2KJE5"/>
<gene>
    <name evidence="2" type="ORF">SVIM_LOCUS96868</name>
</gene>
<protein>
    <submittedName>
        <fullName evidence="2">Uncharacterized protein</fullName>
    </submittedName>
</protein>
<name>A0A6N2KJE5_SALVM</name>
<proteinExistence type="predicted"/>
<sequence length="85" mass="9398">MAAMASPSKQQAKCKPWPKAGASDKPKTPKTEKKKLRQSIGEERHRRRITEEVVVAVECETRMEVEERERECSGKCAGDGGGKGL</sequence>
<organism evidence="2">
    <name type="scientific">Salix viminalis</name>
    <name type="common">Common osier</name>
    <name type="synonym">Basket willow</name>
    <dbReference type="NCBI Taxonomy" id="40686"/>
    <lineage>
        <taxon>Eukaryota</taxon>
        <taxon>Viridiplantae</taxon>
        <taxon>Streptophyta</taxon>
        <taxon>Embryophyta</taxon>
        <taxon>Tracheophyta</taxon>
        <taxon>Spermatophyta</taxon>
        <taxon>Magnoliopsida</taxon>
        <taxon>eudicotyledons</taxon>
        <taxon>Gunneridae</taxon>
        <taxon>Pentapetalae</taxon>
        <taxon>rosids</taxon>
        <taxon>fabids</taxon>
        <taxon>Malpighiales</taxon>
        <taxon>Salicaceae</taxon>
        <taxon>Saliceae</taxon>
        <taxon>Salix</taxon>
    </lineage>
</organism>